<dbReference type="GO" id="GO:0012505">
    <property type="term" value="C:endomembrane system"/>
    <property type="evidence" value="ECO:0007669"/>
    <property type="project" value="UniProtKB-SubCell"/>
</dbReference>
<dbReference type="InterPro" id="IPR011990">
    <property type="entry name" value="TPR-like_helical_dom_sf"/>
</dbReference>
<keyword evidence="8" id="KW-0175">Coiled coil</keyword>
<feature type="coiled-coil region" evidence="8">
    <location>
        <begin position="1148"/>
        <end position="1182"/>
    </location>
</feature>
<dbReference type="SMART" id="SM00568">
    <property type="entry name" value="GRAM"/>
    <property type="match status" value="1"/>
</dbReference>
<evidence type="ECO:0000256" key="6">
    <source>
        <dbReference type="PIRSR" id="PIRSR630564-2"/>
    </source>
</evidence>
<evidence type="ECO:0000256" key="1">
    <source>
        <dbReference type="ARBA" id="ARBA00004184"/>
    </source>
</evidence>
<dbReference type="Pfam" id="PF02893">
    <property type="entry name" value="GRAM"/>
    <property type="match status" value="1"/>
</dbReference>
<dbReference type="PANTHER" id="PTHR10807">
    <property type="entry name" value="MYOTUBULARIN-RELATED"/>
    <property type="match status" value="1"/>
</dbReference>
<dbReference type="InterPro" id="IPR010569">
    <property type="entry name" value="Myotubularin-like_Pase_dom"/>
</dbReference>
<dbReference type="GO" id="GO:0004438">
    <property type="term" value="F:phosphatidylinositol-3-phosphate phosphatase activity"/>
    <property type="evidence" value="ECO:0007669"/>
    <property type="project" value="TreeGrafter"/>
</dbReference>
<dbReference type="InterPro" id="IPR016130">
    <property type="entry name" value="Tyr_Pase_AS"/>
</dbReference>
<dbReference type="PROSITE" id="PS50005">
    <property type="entry name" value="TPR"/>
    <property type="match status" value="1"/>
</dbReference>
<evidence type="ECO:0000256" key="5">
    <source>
        <dbReference type="PIRSR" id="PIRSR630564-1"/>
    </source>
</evidence>
<dbReference type="EMBL" id="JAPWDV010000001">
    <property type="protein sequence ID" value="KAJ6223964.1"/>
    <property type="molecule type" value="Genomic_DNA"/>
</dbReference>
<dbReference type="SMART" id="SM00028">
    <property type="entry name" value="TPR"/>
    <property type="match status" value="5"/>
</dbReference>
<comment type="similarity">
    <text evidence="2">Belongs to the protein-tyrosine phosphatase family. Non-receptor class myotubularin subfamily.</text>
</comment>
<feature type="region of interest" description="Disordered" evidence="9">
    <location>
        <begin position="1183"/>
        <end position="1224"/>
    </location>
</feature>
<dbReference type="AlphaFoldDB" id="A0A9Q0MDX2"/>
<evidence type="ECO:0000256" key="2">
    <source>
        <dbReference type="ARBA" id="ARBA00007471"/>
    </source>
</evidence>
<dbReference type="Gene3D" id="1.25.40.10">
    <property type="entry name" value="Tetratricopeptide repeat domain"/>
    <property type="match status" value="1"/>
</dbReference>
<comment type="caution">
    <text evidence="11">The sequence shown here is derived from an EMBL/GenBank/DDBJ whole genome shotgun (WGS) entry which is preliminary data.</text>
</comment>
<evidence type="ECO:0000259" key="10">
    <source>
        <dbReference type="PROSITE" id="PS51339"/>
    </source>
</evidence>
<dbReference type="InterPro" id="IPR030564">
    <property type="entry name" value="Myotubularin"/>
</dbReference>
<accession>A0A9Q0MDX2</accession>
<feature type="compositionally biased region" description="Low complexity" evidence="9">
    <location>
        <begin position="1197"/>
        <end position="1224"/>
    </location>
</feature>
<keyword evidence="4" id="KW-0443">Lipid metabolism</keyword>
<dbReference type="Proteomes" id="UP001142055">
    <property type="component" value="Chromosome 1"/>
</dbReference>
<sequence>MEQPIVEQLRKARDSFIYRELFQTAIFLSDKILALSEPFLEPCDIFILAKCLYRLKEYQRAAYVITSLGLHKTDMPCCLIVIKCYLNSKNWIGALQLSKEILQTTKDNFSEVEYRWRMPIIMNQSLIYQALDNQISAKECLYELFKHHFTCYEAFAVFTKQHMASKCEEIKALNLMIENNNISNPFLCAFMKFFYYIRLKKYDKPDDLEFYKPFDLFVENTDCLIALSERHFYNFKLKHSLDITTNLLKQDIHNFECLLIHISCLMEFDRSNDVFDLAQTLINFYPERDISWYAVGCYYHLIGRIELSRRFLLKSTTLNSFFAPAWLLFGHSFSQVSEHDQAISTYFKAYHFMPGCHLPLLYIGVEYIRTDNCRLGNQFICNALSIAPDDPLVLHEAGIIAYNQKEMDNAENFFRSALNILKCNFKTGTMPNRFDTLFNNMGHVLRKLNRPLLSLEMHKKALMMNPQNPSFYSSMGLVYCSFGKWAHATKLLDRAYALYKLHGQDDTNSKTLLEDHALKQLPNTPAYKVSFLNKFNDKEYVEKLCNQTPKTFDRRSLFEKGETTIEAENAQRSSKCIHIMDRKFPREPIKLDPGPMLELNLENSNHQSSSYSSEIPLLPGEKIDPDVNGREVSFICPYSGEIPGLLYVTNYKLYFKPTNNVKPRLVHLPLCTISKIEKFGGVKSKGENAYGIYITCKDIRTLRFAHNTENHSRRDVYEKLRQYAFPLSHSPSNKLFCFEAKMQYQVDGWSVYEPLLEFKRLKVPNESWRITKINDKYRLCDTYPSILAVPKAASDEQLQSVAAFRSRGRLPVLSWLHPETQASITRCSQPLTGLSGHRSVDDEKYIETIMDANAQSHKIFIMDARPQTNALANKTRGGGLENERFYNAEIQFLDISSIHVMRESLRKLTELCYSANVDFTKFYDDLEATQWLSHVRYILSGAVRVVDKIEYQKSSVVVHCSDGWDRTAQLTSLSMLMLDPYYRTLIGFEVLIQKEWLSFGHKFAQRIGHGEDKPSDDNRSPVFLQWLDCVWQLTIQFPTAFEFNDFLLITLADCVYSCLFGTFLCNTESQRKMEDITHKTHSVWSMVNTYRTEFLNPLYSMAPNQSMISVATAQPRDYVIIPRCSAPFIQLWTSYYCRYNTRISPLSIEEIRIRNKELMAMRAEIEKKVEGLQKQLQNKYSSKSGAIGAGGGNSQTNNSNVPPNMSNSSANVTSPNNNSVSSNV</sequence>
<feature type="active site" description="Phosphocysteine intermediate" evidence="5">
    <location>
        <position position="960"/>
    </location>
</feature>
<feature type="repeat" description="TPR" evidence="7">
    <location>
        <begin position="323"/>
        <end position="356"/>
    </location>
</feature>
<dbReference type="Gene3D" id="2.30.29.30">
    <property type="entry name" value="Pleckstrin-homology domain (PH domain)/Phosphotyrosine-binding domain (PTB)"/>
    <property type="match status" value="1"/>
</dbReference>
<dbReference type="PROSITE" id="PS00383">
    <property type="entry name" value="TYR_PHOSPHATASE_1"/>
    <property type="match status" value="1"/>
</dbReference>
<dbReference type="EC" id="3.1.3.95" evidence="3"/>
<evidence type="ECO:0000313" key="12">
    <source>
        <dbReference type="Proteomes" id="UP001142055"/>
    </source>
</evidence>
<dbReference type="GO" id="GO:0052629">
    <property type="term" value="F:phosphatidylinositol-3,5-bisphosphate 3-phosphatase activity"/>
    <property type="evidence" value="ECO:0007669"/>
    <property type="project" value="UniProtKB-EC"/>
</dbReference>
<evidence type="ECO:0000256" key="4">
    <source>
        <dbReference type="ARBA" id="ARBA00023098"/>
    </source>
</evidence>
<comment type="subcellular location">
    <subcellularLocation>
        <location evidence="1">Endomembrane system</location>
        <topology evidence="1">Peripheral membrane protein</topology>
    </subcellularLocation>
</comment>
<feature type="domain" description="Myotubularin phosphatase" evidence="10">
    <location>
        <begin position="748"/>
        <end position="1136"/>
    </location>
</feature>
<keyword evidence="12" id="KW-1185">Reference proteome</keyword>
<gene>
    <name evidence="11" type="ORF">RDWZM_002509</name>
</gene>
<dbReference type="GO" id="GO:0005737">
    <property type="term" value="C:cytoplasm"/>
    <property type="evidence" value="ECO:0007669"/>
    <property type="project" value="TreeGrafter"/>
</dbReference>
<dbReference type="InterPro" id="IPR004182">
    <property type="entry name" value="GRAM"/>
</dbReference>
<name>A0A9Q0MDX2_BLOTA</name>
<proteinExistence type="inferred from homology"/>
<dbReference type="InterPro" id="IPR003595">
    <property type="entry name" value="Tyr_Pase_cat"/>
</dbReference>
<reference evidence="11" key="1">
    <citation type="submission" date="2022-12" db="EMBL/GenBank/DDBJ databases">
        <title>Genome assemblies of Blomia tropicalis.</title>
        <authorList>
            <person name="Cui Y."/>
        </authorList>
    </citation>
    <scope>NUCLEOTIDE SEQUENCE</scope>
    <source>
        <tissue evidence="11">Adult mites</tissue>
    </source>
</reference>
<feature type="binding site" evidence="6">
    <location>
        <begin position="960"/>
        <end position="966"/>
    </location>
    <ligand>
        <name>substrate</name>
    </ligand>
</feature>
<dbReference type="CDD" id="cd13223">
    <property type="entry name" value="PH-GRAM_MTM-like"/>
    <property type="match status" value="1"/>
</dbReference>
<keyword evidence="7" id="KW-0802">TPR repeat</keyword>
<evidence type="ECO:0000256" key="7">
    <source>
        <dbReference type="PROSITE-ProRule" id="PRU00339"/>
    </source>
</evidence>
<dbReference type="SUPFAM" id="SSF50729">
    <property type="entry name" value="PH domain-like"/>
    <property type="match status" value="1"/>
</dbReference>
<protein>
    <recommendedName>
        <fullName evidence="3">phosphatidylinositol-3,5-bisphosphate 3-phosphatase</fullName>
        <ecNumber evidence="3">3.1.3.95</ecNumber>
    </recommendedName>
</protein>
<evidence type="ECO:0000256" key="8">
    <source>
        <dbReference type="SAM" id="Coils"/>
    </source>
</evidence>
<organism evidence="11 12">
    <name type="scientific">Blomia tropicalis</name>
    <name type="common">Mite</name>
    <dbReference type="NCBI Taxonomy" id="40697"/>
    <lineage>
        <taxon>Eukaryota</taxon>
        <taxon>Metazoa</taxon>
        <taxon>Ecdysozoa</taxon>
        <taxon>Arthropoda</taxon>
        <taxon>Chelicerata</taxon>
        <taxon>Arachnida</taxon>
        <taxon>Acari</taxon>
        <taxon>Acariformes</taxon>
        <taxon>Sarcoptiformes</taxon>
        <taxon>Astigmata</taxon>
        <taxon>Glycyphagoidea</taxon>
        <taxon>Echimyopodidae</taxon>
        <taxon>Blomia</taxon>
    </lineage>
</organism>
<dbReference type="PROSITE" id="PS51339">
    <property type="entry name" value="PPASE_MYOTUBULARIN"/>
    <property type="match status" value="1"/>
</dbReference>
<dbReference type="GO" id="GO:0016020">
    <property type="term" value="C:membrane"/>
    <property type="evidence" value="ECO:0007669"/>
    <property type="project" value="TreeGrafter"/>
</dbReference>
<dbReference type="InterPro" id="IPR029021">
    <property type="entry name" value="Prot-tyrosine_phosphatase-like"/>
</dbReference>
<evidence type="ECO:0000313" key="11">
    <source>
        <dbReference type="EMBL" id="KAJ6223964.1"/>
    </source>
</evidence>
<dbReference type="SMART" id="SM00404">
    <property type="entry name" value="PTPc_motif"/>
    <property type="match status" value="1"/>
</dbReference>
<dbReference type="Pfam" id="PF06602">
    <property type="entry name" value="Myotub-related"/>
    <property type="match status" value="1"/>
</dbReference>
<dbReference type="InterPro" id="IPR011993">
    <property type="entry name" value="PH-like_dom_sf"/>
</dbReference>
<dbReference type="Pfam" id="PF12895">
    <property type="entry name" value="ANAPC3"/>
    <property type="match status" value="1"/>
</dbReference>
<evidence type="ECO:0000256" key="9">
    <source>
        <dbReference type="SAM" id="MobiDB-lite"/>
    </source>
</evidence>
<dbReference type="SUPFAM" id="SSF48452">
    <property type="entry name" value="TPR-like"/>
    <property type="match status" value="1"/>
</dbReference>
<dbReference type="PANTHER" id="PTHR10807:SF128">
    <property type="entry name" value="PHOSPHATIDYLINOSITOL-3,5-BISPHOSPHATE 3-PHOSPHATASE"/>
    <property type="match status" value="1"/>
</dbReference>
<dbReference type="GO" id="GO:0046856">
    <property type="term" value="P:phosphatidylinositol dephosphorylation"/>
    <property type="evidence" value="ECO:0007669"/>
    <property type="project" value="TreeGrafter"/>
</dbReference>
<dbReference type="SUPFAM" id="SSF52799">
    <property type="entry name" value="(Phosphotyrosine protein) phosphatases II"/>
    <property type="match status" value="1"/>
</dbReference>
<evidence type="ECO:0000256" key="3">
    <source>
        <dbReference type="ARBA" id="ARBA00012903"/>
    </source>
</evidence>
<dbReference type="InterPro" id="IPR019734">
    <property type="entry name" value="TPR_rpt"/>
</dbReference>